<evidence type="ECO:0000313" key="1">
    <source>
        <dbReference type="EMBL" id="UOF90746.1"/>
    </source>
</evidence>
<gene>
    <name evidence="1" type="ORF">LSG31_00240</name>
</gene>
<proteinExistence type="predicted"/>
<reference evidence="1" key="1">
    <citation type="submission" date="2021-12" db="EMBL/GenBank/DDBJ databases">
        <title>Alicyclobacillaceae gen. nov., sp. nov., isolated from chalcocite enrichment system.</title>
        <authorList>
            <person name="Jiang Z."/>
        </authorList>
    </citation>
    <scope>NUCLEOTIDE SEQUENCE</scope>
    <source>
        <strain evidence="1">MYW30-H2</strain>
    </source>
</reference>
<protein>
    <recommendedName>
        <fullName evidence="3">Holin</fullName>
    </recommendedName>
</protein>
<name>A0ABY4CJP8_9BACL</name>
<dbReference type="Proteomes" id="UP000830167">
    <property type="component" value="Chromosome"/>
</dbReference>
<evidence type="ECO:0008006" key="3">
    <source>
        <dbReference type="Google" id="ProtNLM"/>
    </source>
</evidence>
<accession>A0ABY4CJP8</accession>
<organism evidence="1 2">
    <name type="scientific">Fodinisporobacter ferrooxydans</name>
    <dbReference type="NCBI Taxonomy" id="2901836"/>
    <lineage>
        <taxon>Bacteria</taxon>
        <taxon>Bacillati</taxon>
        <taxon>Bacillota</taxon>
        <taxon>Bacilli</taxon>
        <taxon>Bacillales</taxon>
        <taxon>Alicyclobacillaceae</taxon>
        <taxon>Fodinisporobacter</taxon>
    </lineage>
</organism>
<dbReference type="RefSeq" id="WP_347437446.1">
    <property type="nucleotide sequence ID" value="NZ_CP089291.1"/>
</dbReference>
<evidence type="ECO:0000313" key="2">
    <source>
        <dbReference type="Proteomes" id="UP000830167"/>
    </source>
</evidence>
<keyword evidence="2" id="KW-1185">Reference proteome</keyword>
<sequence length="163" mass="17432">MYDYTQLINDVVAAGLAVSGIVGLARKGKLNFGVIKEVAKDVAVVAEDAVKIPAIAAVKTELEHKLSGVMDDLKKSELGRLAAEALNYTEKDLKDLSDDQKKALVFYVQSALANKYNVTKDEIEKALELAQQASDAIADSPLVKAADAFTAELQAPQTQQTPA</sequence>
<dbReference type="EMBL" id="CP089291">
    <property type="protein sequence ID" value="UOF90746.1"/>
    <property type="molecule type" value="Genomic_DNA"/>
</dbReference>